<accession>A0A3B1B5P1</accession>
<feature type="region of interest" description="Disordered" evidence="1">
    <location>
        <begin position="130"/>
        <end position="176"/>
    </location>
</feature>
<gene>
    <name evidence="2" type="ORF">MNBD_ALPHA03-2003</name>
</gene>
<feature type="region of interest" description="Disordered" evidence="1">
    <location>
        <begin position="1"/>
        <end position="38"/>
    </location>
</feature>
<evidence type="ECO:0000256" key="1">
    <source>
        <dbReference type="SAM" id="MobiDB-lite"/>
    </source>
</evidence>
<reference evidence="2" key="1">
    <citation type="submission" date="2018-06" db="EMBL/GenBank/DDBJ databases">
        <authorList>
            <person name="Zhirakovskaya E."/>
        </authorList>
    </citation>
    <scope>NUCLEOTIDE SEQUENCE</scope>
</reference>
<proteinExistence type="predicted"/>
<dbReference type="AlphaFoldDB" id="A0A3B1B5P1"/>
<dbReference type="InterPro" id="IPR021735">
    <property type="entry name" value="DUF3306"/>
</dbReference>
<dbReference type="EMBL" id="UOFW01000177">
    <property type="protein sequence ID" value="VAX06688.1"/>
    <property type="molecule type" value="Genomic_DNA"/>
</dbReference>
<dbReference type="Pfam" id="PF11748">
    <property type="entry name" value="DUF3306"/>
    <property type="match status" value="1"/>
</dbReference>
<sequence length="176" mass="19607">MSGDDNGFTERWSKRKTAAREESLTQEQKLASLGEQEVVDDVESPEAELLTEEDFADVDFEALDKSSDYTRFIQANVPAAIQQKALRKLWNSDSVFEVLDGMNDYDEDFTNKGLAGKVIKTAYKVGRGFLDEVDEENKEPGETQPKKLAVTEPDPEVGEVTATNLPETLPESPKDT</sequence>
<evidence type="ECO:0000313" key="2">
    <source>
        <dbReference type="EMBL" id="VAX06688.1"/>
    </source>
</evidence>
<organism evidence="2">
    <name type="scientific">hydrothermal vent metagenome</name>
    <dbReference type="NCBI Taxonomy" id="652676"/>
    <lineage>
        <taxon>unclassified sequences</taxon>
        <taxon>metagenomes</taxon>
        <taxon>ecological metagenomes</taxon>
    </lineage>
</organism>
<evidence type="ECO:0008006" key="3">
    <source>
        <dbReference type="Google" id="ProtNLM"/>
    </source>
</evidence>
<name>A0A3B1B5P1_9ZZZZ</name>
<protein>
    <recommendedName>
        <fullName evidence="3">DUF3306 domain-containing protein</fullName>
    </recommendedName>
</protein>